<name>F2CQ81_HORVV</name>
<reference evidence="3" key="1">
    <citation type="journal article" date="2011" name="Plant Physiol.">
        <title>Comprehensive sequence analysis of 24,783 barley full-length cDNAs derived from 12 clone libraries.</title>
        <authorList>
            <person name="Matsumoto T."/>
            <person name="Tanaka T."/>
            <person name="Sakai H."/>
            <person name="Amano N."/>
            <person name="Kanamori H."/>
            <person name="Kurita K."/>
            <person name="Kikuta A."/>
            <person name="Kamiya K."/>
            <person name="Yamamoto M."/>
            <person name="Ikawa H."/>
            <person name="Fujii N."/>
            <person name="Hori K."/>
            <person name="Itoh T."/>
            <person name="Sato K."/>
        </authorList>
    </citation>
    <scope>NUCLEOTIDE SEQUENCE</scope>
    <source>
        <tissue evidence="3">Leaf</tissue>
    </source>
</reference>
<feature type="compositionally biased region" description="Basic residues" evidence="1">
    <location>
        <begin position="40"/>
        <end position="49"/>
    </location>
</feature>
<feature type="transmembrane region" description="Helical" evidence="2">
    <location>
        <begin position="187"/>
        <end position="209"/>
    </location>
</feature>
<feature type="region of interest" description="Disordered" evidence="1">
    <location>
        <begin position="86"/>
        <end position="148"/>
    </location>
</feature>
<organism evidence="3">
    <name type="scientific">Hordeum vulgare subsp. vulgare</name>
    <name type="common">Domesticated barley</name>
    <dbReference type="NCBI Taxonomy" id="112509"/>
    <lineage>
        <taxon>Eukaryota</taxon>
        <taxon>Viridiplantae</taxon>
        <taxon>Streptophyta</taxon>
        <taxon>Embryophyta</taxon>
        <taxon>Tracheophyta</taxon>
        <taxon>Spermatophyta</taxon>
        <taxon>Magnoliopsida</taxon>
        <taxon>Liliopsida</taxon>
        <taxon>Poales</taxon>
        <taxon>Poaceae</taxon>
        <taxon>BOP clade</taxon>
        <taxon>Pooideae</taxon>
        <taxon>Triticodae</taxon>
        <taxon>Triticeae</taxon>
        <taxon>Hordeinae</taxon>
        <taxon>Hordeum</taxon>
    </lineage>
</organism>
<protein>
    <submittedName>
        <fullName evidence="3">Predicted protein</fullName>
    </submittedName>
</protein>
<keyword evidence="2" id="KW-0472">Membrane</keyword>
<keyword evidence="2" id="KW-1133">Transmembrane helix</keyword>
<dbReference type="EMBL" id="AK353783">
    <property type="protein sequence ID" value="BAJ85002.1"/>
    <property type="molecule type" value="mRNA"/>
</dbReference>
<evidence type="ECO:0000313" key="3">
    <source>
        <dbReference type="EMBL" id="BAJ85002.1"/>
    </source>
</evidence>
<accession>F2CQ81</accession>
<proteinExistence type="evidence at transcript level"/>
<sequence>KTRTAVTRLMAKTLPAPALAKMVMSTCSFTLKGPGLSVNSHRRPRKKARSGSAAAMRRPSGTTATCAEMAVISSGSLRYQKKVLRKESATQEAAPSTHIRNVSTGVDGSSPTGTVSATCSTAEFSASRSPTSSGEPRDDDVNGCTASHHKLSNVSHPLPSTSTVDVLFHALEPTVFVARLTKWSDDLVMEFPFFVFLACLVMEFFLFSVGGGHG</sequence>
<feature type="region of interest" description="Disordered" evidence="1">
    <location>
        <begin position="35"/>
        <end position="62"/>
    </location>
</feature>
<evidence type="ECO:0000256" key="2">
    <source>
        <dbReference type="SAM" id="Phobius"/>
    </source>
</evidence>
<feature type="non-terminal residue" evidence="3">
    <location>
        <position position="1"/>
    </location>
</feature>
<feature type="compositionally biased region" description="Polar residues" evidence="1">
    <location>
        <begin position="90"/>
        <end position="134"/>
    </location>
</feature>
<evidence type="ECO:0000256" key="1">
    <source>
        <dbReference type="SAM" id="MobiDB-lite"/>
    </source>
</evidence>
<dbReference type="AlphaFoldDB" id="F2CQ81"/>
<keyword evidence="2" id="KW-0812">Transmembrane</keyword>